<proteinExistence type="predicted"/>
<dbReference type="EMBL" id="ACDP02000010">
    <property type="protein sequence ID" value="EQM95280.1"/>
    <property type="molecule type" value="Genomic_DNA"/>
</dbReference>
<dbReference type="HOGENOM" id="CLU_2563836_0_0_4"/>
<sequence length="82" mass="9662">CEFKTPYRVINTHGCFGCWDDVNENFDHKDYFWCPRHKGTDRQFECTRLITGQQVIGHIKRLMNDRGLSGKEVKKEANKEGQ</sequence>
<evidence type="ECO:0000313" key="2">
    <source>
        <dbReference type="Proteomes" id="UP000003973"/>
    </source>
</evidence>
<gene>
    <name evidence="1" type="ORF">OFAG_02174</name>
</gene>
<dbReference type="eggNOG" id="COG0859">
    <property type="taxonomic scope" value="Bacteria"/>
</dbReference>
<evidence type="ECO:0000313" key="1">
    <source>
        <dbReference type="EMBL" id="EQM95280.1"/>
    </source>
</evidence>
<protein>
    <submittedName>
        <fullName evidence="1">Uncharacterized protein</fullName>
    </submittedName>
</protein>
<accession>T5LQR2</accession>
<keyword evidence="2" id="KW-1185">Reference proteome</keyword>
<feature type="non-terminal residue" evidence="1">
    <location>
        <position position="1"/>
    </location>
</feature>
<organism evidence="1 2">
    <name type="scientific">Oxalobacter paraformigenes</name>
    <dbReference type="NCBI Taxonomy" id="556268"/>
    <lineage>
        <taxon>Bacteria</taxon>
        <taxon>Pseudomonadati</taxon>
        <taxon>Pseudomonadota</taxon>
        <taxon>Betaproteobacteria</taxon>
        <taxon>Burkholderiales</taxon>
        <taxon>Oxalobacteraceae</taxon>
        <taxon>Oxalobacter</taxon>
    </lineage>
</organism>
<dbReference type="Proteomes" id="UP000003973">
    <property type="component" value="Unassembled WGS sequence"/>
</dbReference>
<comment type="caution">
    <text evidence="1">The sequence shown here is derived from an EMBL/GenBank/DDBJ whole genome shotgun (WGS) entry which is preliminary data.</text>
</comment>
<name>T5LQR2_9BURK</name>
<dbReference type="AlphaFoldDB" id="T5LQR2"/>
<reference evidence="1" key="1">
    <citation type="submission" date="2011-10" db="EMBL/GenBank/DDBJ databases">
        <title>The Genome Sequence of Oxalobacter formigenes HOxBLS.</title>
        <authorList>
            <consortium name="The Broad Institute Genome Sequencing Platform"/>
            <person name="Earl A."/>
            <person name="Ward D."/>
            <person name="Feldgarden M."/>
            <person name="Gevers D."/>
            <person name="Allison M.J."/>
            <person name="Humphrey S."/>
            <person name="Young S.K."/>
            <person name="Zeng Q."/>
            <person name="Gargeya S."/>
            <person name="Fitzgerald M."/>
            <person name="Haas B."/>
            <person name="Abouelleil A."/>
            <person name="Alvarado L."/>
            <person name="Arachchi H.M."/>
            <person name="Berlin A."/>
            <person name="Brown A."/>
            <person name="Chapman S.B."/>
            <person name="Chen Z."/>
            <person name="Dunbar C."/>
            <person name="Freedman E."/>
            <person name="Gearin G."/>
            <person name="Goldberg J."/>
            <person name="Griggs A."/>
            <person name="Gujja S."/>
            <person name="Heiman D."/>
            <person name="Howarth C."/>
            <person name="Larson L."/>
            <person name="Lui A."/>
            <person name="MacDonald P.J.P."/>
            <person name="Montmayeur A."/>
            <person name="Murphy C."/>
            <person name="Neiman D."/>
            <person name="Pearson M."/>
            <person name="Priest M."/>
            <person name="Roberts A."/>
            <person name="Saif S."/>
            <person name="Shea T."/>
            <person name="Shenoy N."/>
            <person name="Sisk P."/>
            <person name="Stolte C."/>
            <person name="Sykes S."/>
            <person name="Wortman J."/>
            <person name="Nusbaum C."/>
            <person name="Birren B."/>
        </authorList>
    </citation>
    <scope>NUCLEOTIDE SEQUENCE [LARGE SCALE GENOMIC DNA]</scope>
    <source>
        <strain evidence="1">HOxBLS</strain>
    </source>
</reference>